<gene>
    <name evidence="1" type="ORF">CGC53_10730</name>
</gene>
<name>A0A250FCB1_9FLAO</name>
<protein>
    <submittedName>
        <fullName evidence="1">Thioredoxin family protein</fullName>
    </submittedName>
</protein>
<dbReference type="Proteomes" id="UP000217276">
    <property type="component" value="Chromosome"/>
</dbReference>
<dbReference type="SUPFAM" id="SSF52833">
    <property type="entry name" value="Thioredoxin-like"/>
    <property type="match status" value="1"/>
</dbReference>
<dbReference type="InterPro" id="IPR036249">
    <property type="entry name" value="Thioredoxin-like_sf"/>
</dbReference>
<dbReference type="RefSeq" id="WP_095914751.1">
    <property type="nucleotide sequence ID" value="NZ_CAUUPF010000016.1"/>
</dbReference>
<dbReference type="Gene3D" id="3.40.30.10">
    <property type="entry name" value="Glutaredoxin"/>
    <property type="match status" value="1"/>
</dbReference>
<dbReference type="Pfam" id="PF14595">
    <property type="entry name" value="Thioredoxin_9"/>
    <property type="match status" value="1"/>
</dbReference>
<dbReference type="KEGG" id="clk:CGC53_10730"/>
<evidence type="ECO:0000313" key="1">
    <source>
        <dbReference type="EMBL" id="ATA82782.1"/>
    </source>
</evidence>
<evidence type="ECO:0000313" key="2">
    <source>
        <dbReference type="Proteomes" id="UP000217276"/>
    </source>
</evidence>
<dbReference type="AlphaFoldDB" id="A0A250FCB1"/>
<keyword evidence="2" id="KW-1185">Reference proteome</keyword>
<sequence>MELTSIIRESMLKAISYETYRNLIDKYEAEGKSSGVEQTEELIHYTALNQKRYKRLDKTIEIAEDKVAFFKNYPNSICLLVITETWCGDAAQILPVVHKIAELNPKITMKIVFRDENEALMNEFLTNGGKAIPIVIFLDLQDKVLARWGSRPSVATQMVAEEKAKNGKLTPEFKEDLQRWYNQDKGATIVDDFIAIMQSILTEK</sequence>
<reference evidence="2" key="1">
    <citation type="submission" date="2017-06" db="EMBL/GenBank/DDBJ databases">
        <title>Capnocytophaga spp. assemblies.</title>
        <authorList>
            <person name="Gulvik C.A."/>
        </authorList>
    </citation>
    <scope>NUCLEOTIDE SEQUENCE [LARGE SCALE GENOMIC DNA]</scope>
    <source>
        <strain evidence="2">H6253</strain>
    </source>
</reference>
<dbReference type="EMBL" id="CP022384">
    <property type="protein sequence ID" value="ATA82782.1"/>
    <property type="molecule type" value="Genomic_DNA"/>
</dbReference>
<proteinExistence type="predicted"/>
<organism evidence="1 2">
    <name type="scientific">Capnocytophaga leadbetteri</name>
    <dbReference type="NCBI Taxonomy" id="327575"/>
    <lineage>
        <taxon>Bacteria</taxon>
        <taxon>Pseudomonadati</taxon>
        <taxon>Bacteroidota</taxon>
        <taxon>Flavobacteriia</taxon>
        <taxon>Flavobacteriales</taxon>
        <taxon>Flavobacteriaceae</taxon>
        <taxon>Capnocytophaga</taxon>
    </lineage>
</organism>
<accession>A0A250FCB1</accession>